<keyword evidence="2" id="KW-0830">Ubiquinone</keyword>
<dbReference type="OrthoDB" id="1018at2157"/>
<dbReference type="InterPro" id="IPR013216">
    <property type="entry name" value="Methyltransf_11"/>
</dbReference>
<dbReference type="CDD" id="cd02440">
    <property type="entry name" value="AdoMet_MTases"/>
    <property type="match status" value="1"/>
</dbReference>
<keyword evidence="3" id="KW-1185">Reference proteome</keyword>
<dbReference type="Proteomes" id="UP000183769">
    <property type="component" value="Unassembled WGS sequence"/>
</dbReference>
<gene>
    <name evidence="2" type="ORF">SAMN05216277_11018</name>
</gene>
<dbReference type="EMBL" id="FOXI01000010">
    <property type="protein sequence ID" value="SFP84254.1"/>
    <property type="molecule type" value="Genomic_DNA"/>
</dbReference>
<dbReference type="SUPFAM" id="SSF53335">
    <property type="entry name" value="S-adenosyl-L-methionine-dependent methyltransferases"/>
    <property type="match status" value="1"/>
</dbReference>
<proteinExistence type="predicted"/>
<evidence type="ECO:0000259" key="1">
    <source>
        <dbReference type="Pfam" id="PF08241"/>
    </source>
</evidence>
<dbReference type="Pfam" id="PF08241">
    <property type="entry name" value="Methyltransf_11"/>
    <property type="match status" value="1"/>
</dbReference>
<sequence length="209" mass="22376">MPTATPFEERTAQYEAWFDDNEAAYRAELAALRRLVPSPGDGLEIGVGSARFAAPLGIGVGVDPAAAMLDIARERGVDVVRGVAESLPFGDGTFDTALLVTTICFVDDIPRTLAEAARVLGPDGRLVIGYIDKESPVGARYLEKQSDSPFYREATFVSTEGLVDALEDAGFSEFEFVQTLYDWPGEADGGEPIEPGYGEGSFVAIEATR</sequence>
<feature type="domain" description="Methyltransferase type 11" evidence="1">
    <location>
        <begin position="43"/>
        <end position="128"/>
    </location>
</feature>
<reference evidence="3" key="1">
    <citation type="submission" date="2016-10" db="EMBL/GenBank/DDBJ databases">
        <authorList>
            <person name="Varghese N."/>
            <person name="Submissions S."/>
        </authorList>
    </citation>
    <scope>NUCLEOTIDE SEQUENCE [LARGE SCALE GENOMIC DNA]</scope>
    <source>
        <strain evidence="3">CGMCC 1.10329</strain>
    </source>
</reference>
<dbReference type="RefSeq" id="WP_074878953.1">
    <property type="nucleotide sequence ID" value="NZ_FOXI01000010.1"/>
</dbReference>
<dbReference type="Gene3D" id="3.40.50.150">
    <property type="entry name" value="Vaccinia Virus protein VP39"/>
    <property type="match status" value="1"/>
</dbReference>
<protein>
    <submittedName>
        <fullName evidence="2">Ubiquinone/menaquinone biosynthesis C-methylase UbiE</fullName>
    </submittedName>
</protein>
<dbReference type="InterPro" id="IPR029063">
    <property type="entry name" value="SAM-dependent_MTases_sf"/>
</dbReference>
<dbReference type="PANTHER" id="PTHR42912">
    <property type="entry name" value="METHYLTRANSFERASE"/>
    <property type="match status" value="1"/>
</dbReference>
<dbReference type="InterPro" id="IPR050508">
    <property type="entry name" value="Methyltransf_Superfamily"/>
</dbReference>
<dbReference type="GO" id="GO:0032259">
    <property type="term" value="P:methylation"/>
    <property type="evidence" value="ECO:0007669"/>
    <property type="project" value="UniProtKB-KW"/>
</dbReference>
<dbReference type="AlphaFoldDB" id="A0A1I5TMD6"/>
<dbReference type="PANTHER" id="PTHR42912:SF80">
    <property type="entry name" value="METHYLTRANSFERASE DOMAIN-CONTAINING PROTEIN"/>
    <property type="match status" value="1"/>
</dbReference>
<evidence type="ECO:0000313" key="2">
    <source>
        <dbReference type="EMBL" id="SFP84254.1"/>
    </source>
</evidence>
<evidence type="ECO:0000313" key="3">
    <source>
        <dbReference type="Proteomes" id="UP000183769"/>
    </source>
</evidence>
<keyword evidence="2" id="KW-0808">Transferase</keyword>
<organism evidence="2 3">
    <name type="scientific">Halolamina pelagica</name>
    <dbReference type="NCBI Taxonomy" id="699431"/>
    <lineage>
        <taxon>Archaea</taxon>
        <taxon>Methanobacteriati</taxon>
        <taxon>Methanobacteriota</taxon>
        <taxon>Stenosarchaea group</taxon>
        <taxon>Halobacteria</taxon>
        <taxon>Halobacteriales</taxon>
        <taxon>Haloferacaceae</taxon>
    </lineage>
</organism>
<keyword evidence="2" id="KW-0489">Methyltransferase</keyword>
<dbReference type="GO" id="GO:0008757">
    <property type="term" value="F:S-adenosylmethionine-dependent methyltransferase activity"/>
    <property type="evidence" value="ECO:0007669"/>
    <property type="project" value="InterPro"/>
</dbReference>
<accession>A0A1I5TMD6</accession>
<name>A0A1I5TMD6_9EURY</name>